<dbReference type="AlphaFoldDB" id="A0A2G5DVH8"/>
<dbReference type="InterPro" id="IPR032451">
    <property type="entry name" value="SMARCC_C"/>
</dbReference>
<evidence type="ECO:0000256" key="6">
    <source>
        <dbReference type="ARBA" id="ARBA00023163"/>
    </source>
</evidence>
<feature type="region of interest" description="Disordered" evidence="9">
    <location>
        <begin position="532"/>
        <end position="567"/>
    </location>
</feature>
<dbReference type="EMBL" id="KZ305031">
    <property type="protein sequence ID" value="PIA47502.1"/>
    <property type="molecule type" value="Genomic_DNA"/>
</dbReference>
<dbReference type="PROSITE" id="PS51293">
    <property type="entry name" value="SANT"/>
    <property type="match status" value="1"/>
</dbReference>
<dbReference type="Proteomes" id="UP000230069">
    <property type="component" value="Unassembled WGS sequence"/>
</dbReference>
<dbReference type="GO" id="GO:0005634">
    <property type="term" value="C:nucleus"/>
    <property type="evidence" value="ECO:0007669"/>
    <property type="project" value="UniProtKB-ARBA"/>
</dbReference>
<dbReference type="PROSITE" id="PS50934">
    <property type="entry name" value="SWIRM"/>
    <property type="match status" value="1"/>
</dbReference>
<dbReference type="PROSITE" id="PS50135">
    <property type="entry name" value="ZF_ZZ_2"/>
    <property type="match status" value="1"/>
</dbReference>
<dbReference type="InterPro" id="IPR000433">
    <property type="entry name" value="Znf_ZZ"/>
</dbReference>
<keyword evidence="5" id="KW-0238">DNA-binding</keyword>
<evidence type="ECO:0000313" key="15">
    <source>
        <dbReference type="Proteomes" id="UP000230069"/>
    </source>
</evidence>
<accession>A0A2G5DVH8</accession>
<dbReference type="InterPro" id="IPR001005">
    <property type="entry name" value="SANT/Myb"/>
</dbReference>
<keyword evidence="2 8" id="KW-0863">Zinc-finger</keyword>
<keyword evidence="7" id="KW-0539">Nucleus</keyword>
<dbReference type="Gene3D" id="1.10.10.10">
    <property type="entry name" value="Winged helix-like DNA-binding domain superfamily/Winged helix DNA-binding domain"/>
    <property type="match status" value="1"/>
</dbReference>
<dbReference type="GO" id="GO:0003677">
    <property type="term" value="F:DNA binding"/>
    <property type="evidence" value="ECO:0007669"/>
    <property type="project" value="UniProtKB-KW"/>
</dbReference>
<dbReference type="InterPro" id="IPR007526">
    <property type="entry name" value="SWIRM"/>
</dbReference>
<name>A0A2G5DVH8_AQUCA</name>
<evidence type="ECO:0000259" key="12">
    <source>
        <dbReference type="PROSITE" id="PS50934"/>
    </source>
</evidence>
<reference evidence="14 15" key="1">
    <citation type="submission" date="2017-09" db="EMBL/GenBank/DDBJ databases">
        <title>WGS assembly of Aquilegia coerulea Goldsmith.</title>
        <authorList>
            <person name="Hodges S."/>
            <person name="Kramer E."/>
            <person name="Nordborg M."/>
            <person name="Tomkins J."/>
            <person name="Borevitz J."/>
            <person name="Derieg N."/>
            <person name="Yan J."/>
            <person name="Mihaltcheva S."/>
            <person name="Hayes R.D."/>
            <person name="Rokhsar D."/>
        </authorList>
    </citation>
    <scope>NUCLEOTIDE SEQUENCE [LARGE SCALE GENOMIC DNA]</scope>
    <source>
        <strain evidence="15">cv. Goldsmith</strain>
    </source>
</reference>
<dbReference type="InterPro" id="IPR017884">
    <property type="entry name" value="SANT_dom"/>
</dbReference>
<feature type="domain" description="SANT" evidence="13">
    <location>
        <begin position="398"/>
        <end position="446"/>
    </location>
</feature>
<evidence type="ECO:0000256" key="5">
    <source>
        <dbReference type="ARBA" id="ARBA00023125"/>
    </source>
</evidence>
<keyword evidence="15" id="KW-1185">Reference proteome</keyword>
<dbReference type="SMART" id="SM00717">
    <property type="entry name" value="SANT"/>
    <property type="match status" value="1"/>
</dbReference>
<keyword evidence="6" id="KW-0804">Transcription</keyword>
<dbReference type="SUPFAM" id="SSF46689">
    <property type="entry name" value="Homeodomain-like"/>
    <property type="match status" value="2"/>
</dbReference>
<sequence length="788" mass="87265">MFPNTKWRKRKRESSNLGNNSKRPKPEDEDEDDEDVEDEAEIEEDDDLHPMEATPNTIDDVESEVLSGGGNRISDFPKVIEHTVNRFHSTVISIVQAEKAVQYGDNRPQNIPFLENISYGQFQALPVVPADSPSLVQSEQDGGSSSSSSYVCTPPTIMEGRGVVKRYGNNQTHIVPMHADWFSPNSVNRLERQVVPHFFSGKSSENTPEKYMECRNRIVAKYMENPEQRLLVNDCQGLVPGVDLHDLNRIVRFLDHWGIINYSAPAPNREPRLGAPYLREDQNGDIQIHSAALKSIYSLIHFDKPKSRIRPEDICTTSPLSPGNEIADLDSRIRERLSENHCNYCSRPLPHVHYQSQKEVDVMLCMDCFHEGRFVVGHSSIDFVRMNSTKDFCDFDGDNWTDQETLLLLEALEIYNDNWNDIAEHVGSKSKAQCILHFIRLPMEDGLLENIEIPNGSIASDVSSREEHGRPYSNSNGDSARQCFQDLDSESRLPFANSGNPVMALVAFVSSTLGPRVASACAHASLAALSKEDHQSVEGSVNVGRTSVERRLSREGDPHGSVAGLSHLKEESLAAQGPFGENRAHSTPLSSESVKNAAKLGLAAAAMKAKQFADHEEREIQRMTASIINHQLRKLEVKLKQFGEVETLLMKECEQVEKVRQRLAAERVRIKSTGFVPSRANTATTIPGVVPSALANNSLNNRQPAVSVSPTQTNIPGYGANQPTHPQMSFMPRQSMFSFGPRLPLSAIHPSSSGPSASAMFNTVPSNNTPNLGHPMLKPVSGTNTNVG</sequence>
<feature type="region of interest" description="Disordered" evidence="9">
    <location>
        <begin position="459"/>
        <end position="481"/>
    </location>
</feature>
<evidence type="ECO:0000256" key="2">
    <source>
        <dbReference type="ARBA" id="ARBA00022771"/>
    </source>
</evidence>
<dbReference type="PANTHER" id="PTHR12802">
    <property type="entry name" value="SWI/SNF COMPLEX-RELATED"/>
    <property type="match status" value="1"/>
</dbReference>
<feature type="domain" description="SWIRM" evidence="12">
    <location>
        <begin position="173"/>
        <end position="271"/>
    </location>
</feature>
<dbReference type="InterPro" id="IPR009057">
    <property type="entry name" value="Homeodomain-like_sf"/>
</dbReference>
<keyword evidence="4" id="KW-0805">Transcription regulation</keyword>
<feature type="compositionally biased region" description="Acidic residues" evidence="9">
    <location>
        <begin position="27"/>
        <end position="47"/>
    </location>
</feature>
<evidence type="ECO:0000259" key="13">
    <source>
        <dbReference type="PROSITE" id="PS51293"/>
    </source>
</evidence>
<protein>
    <recommendedName>
        <fullName evidence="16">SWI/SNF complex subunit SWI3C</fullName>
    </recommendedName>
</protein>
<dbReference type="PANTHER" id="PTHR12802:SF61">
    <property type="entry name" value="SWI_SNF COMPLEX SUBUNIT SWI3C"/>
    <property type="match status" value="1"/>
</dbReference>
<feature type="compositionally biased region" description="Basic residues" evidence="9">
    <location>
        <begin position="1"/>
        <end position="12"/>
    </location>
</feature>
<evidence type="ECO:0000313" key="14">
    <source>
        <dbReference type="EMBL" id="PIA47502.1"/>
    </source>
</evidence>
<dbReference type="InParanoid" id="A0A2G5DVH8"/>
<evidence type="ECO:0000256" key="9">
    <source>
        <dbReference type="SAM" id="MobiDB-lite"/>
    </source>
</evidence>
<dbReference type="Gene3D" id="1.10.10.60">
    <property type="entry name" value="Homeodomain-like"/>
    <property type="match status" value="1"/>
</dbReference>
<evidence type="ECO:0000256" key="3">
    <source>
        <dbReference type="ARBA" id="ARBA00022833"/>
    </source>
</evidence>
<dbReference type="FunCoup" id="A0A2G5DVH8">
    <property type="interactions" value="2474"/>
</dbReference>
<feature type="domain" description="Myb-like" evidence="10">
    <location>
        <begin position="399"/>
        <end position="442"/>
    </location>
</feature>
<feature type="compositionally biased region" description="Polar residues" evidence="9">
    <location>
        <begin position="134"/>
        <end position="143"/>
    </location>
</feature>
<organism evidence="14 15">
    <name type="scientific">Aquilegia coerulea</name>
    <name type="common">Rocky mountain columbine</name>
    <dbReference type="NCBI Taxonomy" id="218851"/>
    <lineage>
        <taxon>Eukaryota</taxon>
        <taxon>Viridiplantae</taxon>
        <taxon>Streptophyta</taxon>
        <taxon>Embryophyta</taxon>
        <taxon>Tracheophyta</taxon>
        <taxon>Spermatophyta</taxon>
        <taxon>Magnoliopsida</taxon>
        <taxon>Ranunculales</taxon>
        <taxon>Ranunculaceae</taxon>
        <taxon>Thalictroideae</taxon>
        <taxon>Aquilegia</taxon>
    </lineage>
</organism>
<evidence type="ECO:0000259" key="11">
    <source>
        <dbReference type="PROSITE" id="PS50135"/>
    </source>
</evidence>
<proteinExistence type="predicted"/>
<feature type="domain" description="ZZ-type" evidence="11">
    <location>
        <begin position="337"/>
        <end position="391"/>
    </location>
</feature>
<keyword evidence="3" id="KW-0862">Zinc</keyword>
<feature type="region of interest" description="Disordered" evidence="9">
    <location>
        <begin position="768"/>
        <end position="788"/>
    </location>
</feature>
<dbReference type="Pfam" id="PF00249">
    <property type="entry name" value="Myb_DNA-binding"/>
    <property type="match status" value="1"/>
</dbReference>
<dbReference type="CDD" id="cd00167">
    <property type="entry name" value="SANT"/>
    <property type="match status" value="1"/>
</dbReference>
<evidence type="ECO:0000256" key="8">
    <source>
        <dbReference type="PROSITE-ProRule" id="PRU00228"/>
    </source>
</evidence>
<evidence type="ECO:0000256" key="4">
    <source>
        <dbReference type="ARBA" id="ARBA00023015"/>
    </source>
</evidence>
<dbReference type="FunFam" id="1.10.10.10:FF:000020">
    <property type="entry name" value="SWI/SNF complex subunit SMARCC2 isoform c"/>
    <property type="match status" value="1"/>
</dbReference>
<dbReference type="FunFam" id="1.10.10.60:FF:000014">
    <property type="entry name" value="SWI/SNF complex subunit SMARCC2 isoform C"/>
    <property type="match status" value="1"/>
</dbReference>
<dbReference type="InterPro" id="IPR036388">
    <property type="entry name" value="WH-like_DNA-bd_sf"/>
</dbReference>
<evidence type="ECO:0008006" key="16">
    <source>
        <dbReference type="Google" id="ProtNLM"/>
    </source>
</evidence>
<dbReference type="PROSITE" id="PS50090">
    <property type="entry name" value="MYB_LIKE"/>
    <property type="match status" value="1"/>
</dbReference>
<dbReference type="STRING" id="218851.A0A2G5DVH8"/>
<evidence type="ECO:0000259" key="10">
    <source>
        <dbReference type="PROSITE" id="PS50090"/>
    </source>
</evidence>
<dbReference type="Pfam" id="PF04433">
    <property type="entry name" value="SWIRM"/>
    <property type="match status" value="1"/>
</dbReference>
<dbReference type="OrthoDB" id="118550at2759"/>
<feature type="region of interest" description="Disordered" evidence="9">
    <location>
        <begin position="1"/>
        <end position="72"/>
    </location>
</feature>
<evidence type="ECO:0000256" key="7">
    <source>
        <dbReference type="ARBA" id="ARBA00023242"/>
    </source>
</evidence>
<dbReference type="Pfam" id="PF16495">
    <property type="entry name" value="SWIRM-assoc_1"/>
    <property type="match status" value="1"/>
</dbReference>
<gene>
    <name evidence="14" type="ORF">AQUCO_01400264v1</name>
</gene>
<feature type="region of interest" description="Disordered" evidence="9">
    <location>
        <begin position="133"/>
        <end position="152"/>
    </location>
</feature>
<feature type="compositionally biased region" description="Basic and acidic residues" evidence="9">
    <location>
        <begin position="547"/>
        <end position="558"/>
    </location>
</feature>
<dbReference type="GO" id="GO:0008270">
    <property type="term" value="F:zinc ion binding"/>
    <property type="evidence" value="ECO:0007669"/>
    <property type="project" value="UniProtKB-KW"/>
</dbReference>
<evidence type="ECO:0000256" key="1">
    <source>
        <dbReference type="ARBA" id="ARBA00022723"/>
    </source>
</evidence>
<keyword evidence="1" id="KW-0479">Metal-binding</keyword>